<keyword evidence="1" id="KW-0472">Membrane</keyword>
<reference evidence="2" key="2">
    <citation type="submission" date="2023-06" db="EMBL/GenBank/DDBJ databases">
        <authorList>
            <consortium name="Lawrence Berkeley National Laboratory"/>
            <person name="Haridas S."/>
            <person name="Hensen N."/>
            <person name="Bonometti L."/>
            <person name="Westerberg I."/>
            <person name="Brannstrom I.O."/>
            <person name="Guillou S."/>
            <person name="Cros-Aarteil S."/>
            <person name="Calhoun S."/>
            <person name="Kuo A."/>
            <person name="Mondo S."/>
            <person name="Pangilinan J."/>
            <person name="Riley R."/>
            <person name="Labutti K."/>
            <person name="Andreopoulos B."/>
            <person name="Lipzen A."/>
            <person name="Chen C."/>
            <person name="Yanf M."/>
            <person name="Daum C."/>
            <person name="Ng V."/>
            <person name="Clum A."/>
            <person name="Steindorff A."/>
            <person name="Ohm R."/>
            <person name="Martin F."/>
            <person name="Silar P."/>
            <person name="Natvig D."/>
            <person name="Lalanne C."/>
            <person name="Gautier V."/>
            <person name="Ament-Velasquez S.L."/>
            <person name="Kruys A."/>
            <person name="Hutchinson M.I."/>
            <person name="Powell A.J."/>
            <person name="Barry K."/>
            <person name="Miller A.N."/>
            <person name="Grigoriev I.V."/>
            <person name="Debuchy R."/>
            <person name="Gladieux P."/>
            <person name="Thoren M.H."/>
            <person name="Johannesson H."/>
        </authorList>
    </citation>
    <scope>NUCLEOTIDE SEQUENCE</scope>
    <source>
        <strain evidence="2">CBS 314.62</strain>
    </source>
</reference>
<organism evidence="2 3">
    <name type="scientific">Podospora appendiculata</name>
    <dbReference type="NCBI Taxonomy" id="314037"/>
    <lineage>
        <taxon>Eukaryota</taxon>
        <taxon>Fungi</taxon>
        <taxon>Dikarya</taxon>
        <taxon>Ascomycota</taxon>
        <taxon>Pezizomycotina</taxon>
        <taxon>Sordariomycetes</taxon>
        <taxon>Sordariomycetidae</taxon>
        <taxon>Sordariales</taxon>
        <taxon>Podosporaceae</taxon>
        <taxon>Podospora</taxon>
    </lineage>
</organism>
<gene>
    <name evidence="2" type="ORF">B0T22DRAFT_452598</name>
</gene>
<proteinExistence type="predicted"/>
<keyword evidence="1" id="KW-0812">Transmembrane</keyword>
<accession>A0AAE1CH62</accession>
<sequence>MTRPVAVVLDLGLGFAVPGFVPHRGYDFQKGLGCGLGRTPLVCMSWTNTFILLLMQKR</sequence>
<reference evidence="2" key="1">
    <citation type="journal article" date="2023" name="Mol. Phylogenet. Evol.">
        <title>Genome-scale phylogeny and comparative genomics of the fungal order Sordariales.</title>
        <authorList>
            <person name="Hensen N."/>
            <person name="Bonometti L."/>
            <person name="Westerberg I."/>
            <person name="Brannstrom I.O."/>
            <person name="Guillou S."/>
            <person name="Cros-Aarteil S."/>
            <person name="Calhoun S."/>
            <person name="Haridas S."/>
            <person name="Kuo A."/>
            <person name="Mondo S."/>
            <person name="Pangilinan J."/>
            <person name="Riley R."/>
            <person name="LaButti K."/>
            <person name="Andreopoulos B."/>
            <person name="Lipzen A."/>
            <person name="Chen C."/>
            <person name="Yan M."/>
            <person name="Daum C."/>
            <person name="Ng V."/>
            <person name="Clum A."/>
            <person name="Steindorff A."/>
            <person name="Ohm R.A."/>
            <person name="Martin F."/>
            <person name="Silar P."/>
            <person name="Natvig D.O."/>
            <person name="Lalanne C."/>
            <person name="Gautier V."/>
            <person name="Ament-Velasquez S.L."/>
            <person name="Kruys A."/>
            <person name="Hutchinson M.I."/>
            <person name="Powell A.J."/>
            <person name="Barry K."/>
            <person name="Miller A.N."/>
            <person name="Grigoriev I.V."/>
            <person name="Debuchy R."/>
            <person name="Gladieux P."/>
            <person name="Hiltunen Thoren M."/>
            <person name="Johannesson H."/>
        </authorList>
    </citation>
    <scope>NUCLEOTIDE SEQUENCE</scope>
    <source>
        <strain evidence="2">CBS 314.62</strain>
    </source>
</reference>
<comment type="caution">
    <text evidence="2">The sequence shown here is derived from an EMBL/GenBank/DDBJ whole genome shotgun (WGS) entry which is preliminary data.</text>
</comment>
<evidence type="ECO:0000313" key="2">
    <source>
        <dbReference type="EMBL" id="KAK3694481.1"/>
    </source>
</evidence>
<protein>
    <submittedName>
        <fullName evidence="2">Uncharacterized protein</fullName>
    </submittedName>
</protein>
<name>A0AAE1CH62_9PEZI</name>
<feature type="transmembrane region" description="Helical" evidence="1">
    <location>
        <begin position="35"/>
        <end position="55"/>
    </location>
</feature>
<dbReference type="Proteomes" id="UP001270362">
    <property type="component" value="Unassembled WGS sequence"/>
</dbReference>
<evidence type="ECO:0000256" key="1">
    <source>
        <dbReference type="SAM" id="Phobius"/>
    </source>
</evidence>
<keyword evidence="3" id="KW-1185">Reference proteome</keyword>
<keyword evidence="1" id="KW-1133">Transmembrane helix</keyword>
<dbReference type="EMBL" id="JAULSO010000001">
    <property type="protein sequence ID" value="KAK3694481.1"/>
    <property type="molecule type" value="Genomic_DNA"/>
</dbReference>
<dbReference type="AlphaFoldDB" id="A0AAE1CH62"/>
<evidence type="ECO:0000313" key="3">
    <source>
        <dbReference type="Proteomes" id="UP001270362"/>
    </source>
</evidence>